<dbReference type="InterPro" id="IPR002156">
    <property type="entry name" value="RNaseH_domain"/>
</dbReference>
<dbReference type="Pfam" id="PF13456">
    <property type="entry name" value="RVT_3"/>
    <property type="match status" value="1"/>
</dbReference>
<organism evidence="1 2">
    <name type="scientific">Hibiscus sabdariffa</name>
    <name type="common">roselle</name>
    <dbReference type="NCBI Taxonomy" id="183260"/>
    <lineage>
        <taxon>Eukaryota</taxon>
        <taxon>Viridiplantae</taxon>
        <taxon>Streptophyta</taxon>
        <taxon>Embryophyta</taxon>
        <taxon>Tracheophyta</taxon>
        <taxon>Spermatophyta</taxon>
        <taxon>Magnoliopsida</taxon>
        <taxon>eudicotyledons</taxon>
        <taxon>Gunneridae</taxon>
        <taxon>Pentapetalae</taxon>
        <taxon>rosids</taxon>
        <taxon>malvids</taxon>
        <taxon>Malvales</taxon>
        <taxon>Malvaceae</taxon>
        <taxon>Malvoideae</taxon>
        <taxon>Hibiscus</taxon>
    </lineage>
</organism>
<sequence length="153" mass="16742">MGTTFSFAPEGLPIWHLTSADWFTLNTDSVVTFSGHNSVGDLLRDAEGSWIARFSRAIGVTNALQADHWTIHDRLIFIWSLGINRLQLQADSLAVVNLLKDPLVASSSYSLVRAIAALFHRAWKVGISWIPRGVDMSGVTLEQGHASLIDSIG</sequence>
<dbReference type="PANTHER" id="PTHR47723">
    <property type="entry name" value="OS05G0353850 PROTEIN"/>
    <property type="match status" value="1"/>
</dbReference>
<evidence type="ECO:0000313" key="1">
    <source>
        <dbReference type="EMBL" id="KAK8492940.1"/>
    </source>
</evidence>
<protein>
    <submittedName>
        <fullName evidence="1">Uncharacterized protein</fullName>
    </submittedName>
</protein>
<keyword evidence="2" id="KW-1185">Reference proteome</keyword>
<gene>
    <name evidence="1" type="ORF">V6N12_013141</name>
</gene>
<dbReference type="EMBL" id="JBBPBM010000669">
    <property type="protein sequence ID" value="KAK8492940.1"/>
    <property type="molecule type" value="Genomic_DNA"/>
</dbReference>
<proteinExistence type="predicted"/>
<reference evidence="1 2" key="1">
    <citation type="journal article" date="2024" name="G3 (Bethesda)">
        <title>Genome assembly of Hibiscus sabdariffa L. provides insights into metabolisms of medicinal natural products.</title>
        <authorList>
            <person name="Kim T."/>
        </authorList>
    </citation>
    <scope>NUCLEOTIDE SEQUENCE [LARGE SCALE GENOMIC DNA]</scope>
    <source>
        <strain evidence="1">TK-2024</strain>
        <tissue evidence="1">Old leaves</tissue>
    </source>
</reference>
<dbReference type="CDD" id="cd06222">
    <property type="entry name" value="RNase_H_like"/>
    <property type="match status" value="1"/>
</dbReference>
<dbReference type="Proteomes" id="UP001472677">
    <property type="component" value="Unassembled WGS sequence"/>
</dbReference>
<dbReference type="InterPro" id="IPR053151">
    <property type="entry name" value="RNase_H-like"/>
</dbReference>
<evidence type="ECO:0000313" key="2">
    <source>
        <dbReference type="Proteomes" id="UP001472677"/>
    </source>
</evidence>
<name>A0ABR2AHZ0_9ROSI</name>
<accession>A0ABR2AHZ0</accession>
<dbReference type="PANTHER" id="PTHR47723:SF13">
    <property type="entry name" value="PUTATIVE-RELATED"/>
    <property type="match status" value="1"/>
</dbReference>
<comment type="caution">
    <text evidence="1">The sequence shown here is derived from an EMBL/GenBank/DDBJ whole genome shotgun (WGS) entry which is preliminary data.</text>
</comment>
<dbReference type="InterPro" id="IPR036397">
    <property type="entry name" value="RNaseH_sf"/>
</dbReference>
<dbReference type="InterPro" id="IPR044730">
    <property type="entry name" value="RNase_H-like_dom_plant"/>
</dbReference>
<dbReference type="Gene3D" id="3.30.420.10">
    <property type="entry name" value="Ribonuclease H-like superfamily/Ribonuclease H"/>
    <property type="match status" value="1"/>
</dbReference>